<feature type="compositionally biased region" description="Low complexity" evidence="1">
    <location>
        <begin position="450"/>
        <end position="460"/>
    </location>
</feature>
<dbReference type="CDD" id="cd09917">
    <property type="entry name" value="F-box_SF"/>
    <property type="match status" value="1"/>
</dbReference>
<dbReference type="PROSITE" id="PS50181">
    <property type="entry name" value="FBOX"/>
    <property type="match status" value="1"/>
</dbReference>
<feature type="domain" description="F-box" evidence="2">
    <location>
        <begin position="58"/>
        <end position="107"/>
    </location>
</feature>
<reference evidence="3" key="1">
    <citation type="submission" date="2021-01" db="EMBL/GenBank/DDBJ databases">
        <authorList>
            <person name="Kaushik A."/>
        </authorList>
    </citation>
    <scope>NUCLEOTIDE SEQUENCE</scope>
    <source>
        <strain evidence="3">AG4-R118</strain>
    </source>
</reference>
<feature type="region of interest" description="Disordered" evidence="1">
    <location>
        <begin position="1"/>
        <end position="57"/>
    </location>
</feature>
<feature type="region of interest" description="Disordered" evidence="1">
    <location>
        <begin position="355"/>
        <end position="385"/>
    </location>
</feature>
<protein>
    <recommendedName>
        <fullName evidence="2">F-box domain-containing protein</fullName>
    </recommendedName>
</protein>
<evidence type="ECO:0000259" key="2">
    <source>
        <dbReference type="PROSITE" id="PS50181"/>
    </source>
</evidence>
<name>A0A8H3BTY9_9AGAM</name>
<feature type="compositionally biased region" description="Low complexity" evidence="1">
    <location>
        <begin position="474"/>
        <end position="487"/>
    </location>
</feature>
<organism evidence="3 4">
    <name type="scientific">Rhizoctonia solani</name>
    <dbReference type="NCBI Taxonomy" id="456999"/>
    <lineage>
        <taxon>Eukaryota</taxon>
        <taxon>Fungi</taxon>
        <taxon>Dikarya</taxon>
        <taxon>Basidiomycota</taxon>
        <taxon>Agaricomycotina</taxon>
        <taxon>Agaricomycetes</taxon>
        <taxon>Cantharellales</taxon>
        <taxon>Ceratobasidiaceae</taxon>
        <taxon>Rhizoctonia</taxon>
    </lineage>
</organism>
<dbReference type="InterPro" id="IPR036047">
    <property type="entry name" value="F-box-like_dom_sf"/>
</dbReference>
<evidence type="ECO:0000256" key="1">
    <source>
        <dbReference type="SAM" id="MobiDB-lite"/>
    </source>
</evidence>
<dbReference type="Proteomes" id="UP000663888">
    <property type="component" value="Unassembled WGS sequence"/>
</dbReference>
<sequence>MPLTRAMAAAQSRPKDNHVAQAGRTPKDGLVTDPPPRKRARATKSIAQGPKRAKKTSLGRLMDLPPELFNEIAIHLFPADLLSLARSNKFFRKMFMSRTSERFWKQALINAPHIPACPKELSEPQYVSLLFSKTCSSCGVRVLRRMDPYLYVRLCTTCRDEEVVEVYLLDDLIPILPISDVIKEPRFGHAYTLRSELLKITAEAKRNREKKDTTYIEWREARISEIEERQAHSEEIEEYLDWVEETREIELEELKAHCRDQIEARLLEKGWTKQHLKPAPNNATRWFSLVSQPKPLTDRIWNNLYPKLMPLLESNRIYNDQLDKENRRRDRIKKLQGLTSSIRTALPPLVHIIRKADPNNESSTSSTSASTTRNSETKIEPPFPSTNELLAWPMIKSIVEEDISPEEFEAKFREIRDEFDRAVLDWRDKIERELVAIWNAGQEDKVKPEASASKGKGKAAVRTTRSNARKSRRTTGASANSSSSGSSSVELELPEFIVTFTKPDGTPTTNITDLPPNLQLLLRADTMFRSADGFILNRTYPAIVPRAVPLGLIMGGPEELNYGDRWDGSRFRRDSETSTVAKELLVRVGRSDATAVEMRELGVNFTCGRCNLTLTDTWEDLVYHFSVEQSRHKQAQERIKAEPEREFVFHNTHGFEPGNSKPFAQLLTPREAAEYNFQDSLRHSHMMVCIKCQEMGIQGARYFHAFALGLESPIIEHLHDVHDVTGAKLGLHFEGWDGVDFFDVSESDEEYDSEEE</sequence>
<dbReference type="EMBL" id="CAJMWX010001087">
    <property type="protein sequence ID" value="CAE6466725.1"/>
    <property type="molecule type" value="Genomic_DNA"/>
</dbReference>
<evidence type="ECO:0000313" key="4">
    <source>
        <dbReference type="Proteomes" id="UP000663888"/>
    </source>
</evidence>
<evidence type="ECO:0000313" key="3">
    <source>
        <dbReference type="EMBL" id="CAE6466725.1"/>
    </source>
</evidence>
<feature type="compositionally biased region" description="Low complexity" evidence="1">
    <location>
        <begin position="359"/>
        <end position="374"/>
    </location>
</feature>
<feature type="region of interest" description="Disordered" evidence="1">
    <location>
        <begin position="445"/>
        <end position="487"/>
    </location>
</feature>
<proteinExistence type="predicted"/>
<gene>
    <name evidence="3" type="ORF">RDB_LOCUS100033</name>
</gene>
<dbReference type="SUPFAM" id="SSF81383">
    <property type="entry name" value="F-box domain"/>
    <property type="match status" value="1"/>
</dbReference>
<comment type="caution">
    <text evidence="3">The sequence shown here is derived from an EMBL/GenBank/DDBJ whole genome shotgun (WGS) entry which is preliminary data.</text>
</comment>
<dbReference type="AlphaFoldDB" id="A0A8H3BTY9"/>
<dbReference type="InterPro" id="IPR001810">
    <property type="entry name" value="F-box_dom"/>
</dbReference>
<accession>A0A8H3BTY9</accession>